<proteinExistence type="predicted"/>
<protein>
    <submittedName>
        <fullName evidence="1">9683_t:CDS:1</fullName>
    </submittedName>
</protein>
<evidence type="ECO:0000313" key="1">
    <source>
        <dbReference type="EMBL" id="CAG8801511.1"/>
    </source>
</evidence>
<name>A0ABN7VV43_GIGMA</name>
<feature type="non-terminal residue" evidence="1">
    <location>
        <position position="1"/>
    </location>
</feature>
<gene>
    <name evidence="1" type="ORF">GMARGA_LOCUS23212</name>
</gene>
<keyword evidence="2" id="KW-1185">Reference proteome</keyword>
<dbReference type="EMBL" id="CAJVQB010023283">
    <property type="protein sequence ID" value="CAG8801511.1"/>
    <property type="molecule type" value="Genomic_DNA"/>
</dbReference>
<evidence type="ECO:0000313" key="2">
    <source>
        <dbReference type="Proteomes" id="UP000789901"/>
    </source>
</evidence>
<dbReference type="Proteomes" id="UP000789901">
    <property type="component" value="Unassembled WGS sequence"/>
</dbReference>
<accession>A0ABN7VV43</accession>
<sequence length="77" mass="9443">TPLQNTINNNSNIVVICNNKYIFYENYIQEWSNRPNIPRIYIICQQEILILFPQLDRNAIYQLDIRNKNRRLNLKRY</sequence>
<organism evidence="1 2">
    <name type="scientific">Gigaspora margarita</name>
    <dbReference type="NCBI Taxonomy" id="4874"/>
    <lineage>
        <taxon>Eukaryota</taxon>
        <taxon>Fungi</taxon>
        <taxon>Fungi incertae sedis</taxon>
        <taxon>Mucoromycota</taxon>
        <taxon>Glomeromycotina</taxon>
        <taxon>Glomeromycetes</taxon>
        <taxon>Diversisporales</taxon>
        <taxon>Gigasporaceae</taxon>
        <taxon>Gigaspora</taxon>
    </lineage>
</organism>
<reference evidence="1 2" key="1">
    <citation type="submission" date="2021-06" db="EMBL/GenBank/DDBJ databases">
        <authorList>
            <person name="Kallberg Y."/>
            <person name="Tangrot J."/>
            <person name="Rosling A."/>
        </authorList>
    </citation>
    <scope>NUCLEOTIDE SEQUENCE [LARGE SCALE GENOMIC DNA]</scope>
    <source>
        <strain evidence="1 2">120-4 pot B 10/14</strain>
    </source>
</reference>
<comment type="caution">
    <text evidence="1">The sequence shown here is derived from an EMBL/GenBank/DDBJ whole genome shotgun (WGS) entry which is preliminary data.</text>
</comment>